<accession>A0A7C9IXT7</accession>
<gene>
    <name evidence="5" type="primary">yjjJ</name>
    <name evidence="5" type="ORF">F5985_11305</name>
</gene>
<dbReference type="GO" id="GO:0004674">
    <property type="term" value="F:protein serine/threonine kinase activity"/>
    <property type="evidence" value="ECO:0007669"/>
    <property type="project" value="TreeGrafter"/>
</dbReference>
<dbReference type="RefSeq" id="WP_161125500.1">
    <property type="nucleotide sequence ID" value="NZ_VYSB01000011.1"/>
</dbReference>
<evidence type="ECO:0000313" key="5">
    <source>
        <dbReference type="EMBL" id="MYZ52709.1"/>
    </source>
</evidence>
<dbReference type="GO" id="GO:0005829">
    <property type="term" value="C:cytosol"/>
    <property type="evidence" value="ECO:0007669"/>
    <property type="project" value="TreeGrafter"/>
</dbReference>
<keyword evidence="2" id="KW-0808">Transferase</keyword>
<dbReference type="InterPro" id="IPR052028">
    <property type="entry name" value="HipA_Ser/Thr_kinase"/>
</dbReference>
<evidence type="ECO:0000259" key="4">
    <source>
        <dbReference type="Pfam" id="PF07804"/>
    </source>
</evidence>
<organism evidence="5 6">
    <name type="scientific">Malikia spinosa</name>
    <dbReference type="NCBI Taxonomy" id="86180"/>
    <lineage>
        <taxon>Bacteria</taxon>
        <taxon>Pseudomonadati</taxon>
        <taxon>Pseudomonadota</taxon>
        <taxon>Betaproteobacteria</taxon>
        <taxon>Burkholderiales</taxon>
        <taxon>Comamonadaceae</taxon>
        <taxon>Malikia</taxon>
    </lineage>
</organism>
<comment type="similarity">
    <text evidence="1">Belongs to the HipA Ser/Thr kinase family.</text>
</comment>
<dbReference type="Pfam" id="PF07804">
    <property type="entry name" value="HipA_C"/>
    <property type="match status" value="1"/>
</dbReference>
<evidence type="ECO:0000256" key="2">
    <source>
        <dbReference type="ARBA" id="ARBA00022679"/>
    </source>
</evidence>
<dbReference type="NCBIfam" id="NF007297">
    <property type="entry name" value="PRK09775.1"/>
    <property type="match status" value="1"/>
</dbReference>
<dbReference type="InterPro" id="IPR012893">
    <property type="entry name" value="HipA-like_C"/>
</dbReference>
<evidence type="ECO:0000256" key="3">
    <source>
        <dbReference type="ARBA" id="ARBA00022777"/>
    </source>
</evidence>
<dbReference type="PANTHER" id="PTHR37419:SF8">
    <property type="entry name" value="TOXIN YJJJ"/>
    <property type="match status" value="1"/>
</dbReference>
<dbReference type="Proteomes" id="UP000481947">
    <property type="component" value="Unassembled WGS sequence"/>
</dbReference>
<comment type="caution">
    <text evidence="5">The sequence shown here is derived from an EMBL/GenBank/DDBJ whole genome shotgun (WGS) entry which is preliminary data.</text>
</comment>
<proteinExistence type="inferred from homology"/>
<protein>
    <submittedName>
        <fullName evidence="5">Type II toxin-antitoxin system HipA family toxin YjjJ</fullName>
    </submittedName>
</protein>
<dbReference type="AlphaFoldDB" id="A0A7C9IXT7"/>
<evidence type="ECO:0000256" key="1">
    <source>
        <dbReference type="ARBA" id="ARBA00010164"/>
    </source>
</evidence>
<dbReference type="EMBL" id="VYSB01000011">
    <property type="protein sequence ID" value="MYZ52709.1"/>
    <property type="molecule type" value="Genomic_DNA"/>
</dbReference>
<name>A0A7C9IXT7_9BURK</name>
<evidence type="ECO:0000313" key="6">
    <source>
        <dbReference type="Proteomes" id="UP000481947"/>
    </source>
</evidence>
<dbReference type="PANTHER" id="PTHR37419">
    <property type="entry name" value="SERINE/THREONINE-PROTEIN KINASE TOXIN HIPA"/>
    <property type="match status" value="1"/>
</dbReference>
<sequence length="447" mass="48791">MPLHADSLRLHLGRGPATPRSLQDKLGLSQPTLSRALGRLGDEVVRLGAARSIQYLLRDRNRGFADLPVYRVDAEGRIRRLGLLIPVRPEGYVMQQDDGRHLHSEGIPWWLLDMRPQGFLGRAYASRHAAGLGLPASVNEWSDTDAIRALLAHGHDAVGNLLLGDSARDRFLYAPPADPVRQMGKAIEYARLARLAIQGDTPVSSAGGEQPKFTVFADTPGGARHLLVKFSLPDANPITERWRDLLLAEHHALAVLGSAGMAAARSWILDHDGQRFLEVERFDRVGSRGRCGLFSLSALEAEFVGNAQAPWPVLVERLVSQHVVDAEAVRTTQALFAFGRLIGNSDMHSGNLSFVSGHGRPYALAPAYDMLPMAFAPRSGGGLSDQLPPLDLHPGVAHQVWPAMLALARDYLNKLRADERFSGNFAPCLQALAAHLDEAARRIDRLG</sequence>
<keyword evidence="3" id="KW-0418">Kinase</keyword>
<reference evidence="5 6" key="1">
    <citation type="submission" date="2019-09" db="EMBL/GenBank/DDBJ databases">
        <title>Identification of Malikia spinosa a prominent benzene-, toluene-, and ethylbenzene-degrading bacterium: enrichment, isolation and whole genome sequencing.</title>
        <authorList>
            <person name="Tancsics A."/>
            <person name="Revesz F."/>
            <person name="Kriszt B."/>
        </authorList>
    </citation>
    <scope>NUCLEOTIDE SEQUENCE [LARGE SCALE GENOMIC DNA]</scope>
    <source>
        <strain evidence="5 6">AB6</strain>
    </source>
</reference>
<feature type="domain" description="HipA-like C-terminal" evidence="4">
    <location>
        <begin position="204"/>
        <end position="376"/>
    </location>
</feature>